<dbReference type="Gene3D" id="1.25.40.10">
    <property type="entry name" value="Tetratricopeptide repeat domain"/>
    <property type="match status" value="1"/>
</dbReference>
<evidence type="ECO:0000256" key="2">
    <source>
        <dbReference type="ARBA" id="ARBA00022803"/>
    </source>
</evidence>
<proteinExistence type="predicted"/>
<evidence type="ECO:0008006" key="6">
    <source>
        <dbReference type="Google" id="ProtNLM"/>
    </source>
</evidence>
<dbReference type="SMART" id="SM00028">
    <property type="entry name" value="TPR"/>
    <property type="match status" value="2"/>
</dbReference>
<organism evidence="5">
    <name type="scientific">Pyramimonas obovata</name>
    <dbReference type="NCBI Taxonomy" id="1411642"/>
    <lineage>
        <taxon>Eukaryota</taxon>
        <taxon>Viridiplantae</taxon>
        <taxon>Chlorophyta</taxon>
        <taxon>Pyramimonadophyceae</taxon>
        <taxon>Pyramimonadales</taxon>
        <taxon>Pyramimonadaceae</taxon>
        <taxon>Pyramimonas</taxon>
        <taxon>Pyramimonas incertae sedis</taxon>
    </lineage>
</organism>
<dbReference type="PANTHER" id="PTHR45831">
    <property type="entry name" value="LD24721P"/>
    <property type="match status" value="1"/>
</dbReference>
<dbReference type="PROSITE" id="PS50293">
    <property type="entry name" value="TPR_REGION"/>
    <property type="match status" value="1"/>
</dbReference>
<dbReference type="InterPro" id="IPR047150">
    <property type="entry name" value="SGT"/>
</dbReference>
<protein>
    <recommendedName>
        <fullName evidence="6">UVR domain-containing protein</fullName>
    </recommendedName>
</protein>
<evidence type="ECO:0000256" key="3">
    <source>
        <dbReference type="PROSITE-ProRule" id="PRU00339"/>
    </source>
</evidence>
<evidence type="ECO:0000256" key="4">
    <source>
        <dbReference type="SAM" id="MobiDB-lite"/>
    </source>
</evidence>
<dbReference type="SUPFAM" id="SSF48452">
    <property type="entry name" value="TPR-like"/>
    <property type="match status" value="1"/>
</dbReference>
<dbReference type="PANTHER" id="PTHR45831:SF2">
    <property type="entry name" value="LD24721P"/>
    <property type="match status" value="1"/>
</dbReference>
<accession>A0A7S0RME8</accession>
<evidence type="ECO:0000313" key="5">
    <source>
        <dbReference type="EMBL" id="CAD8680889.1"/>
    </source>
</evidence>
<dbReference type="GO" id="GO:0072380">
    <property type="term" value="C:TRC complex"/>
    <property type="evidence" value="ECO:0007669"/>
    <property type="project" value="TreeGrafter"/>
</dbReference>
<gene>
    <name evidence="5" type="ORF">POBO1169_LOCUS15224</name>
</gene>
<feature type="repeat" description="TPR" evidence="3">
    <location>
        <begin position="225"/>
        <end position="258"/>
    </location>
</feature>
<dbReference type="PROSITE" id="PS50005">
    <property type="entry name" value="TPR"/>
    <property type="match status" value="2"/>
</dbReference>
<dbReference type="AlphaFoldDB" id="A0A7S0RME8"/>
<evidence type="ECO:0000256" key="1">
    <source>
        <dbReference type="ARBA" id="ARBA00022737"/>
    </source>
</evidence>
<dbReference type="GO" id="GO:0016020">
    <property type="term" value="C:membrane"/>
    <property type="evidence" value="ECO:0007669"/>
    <property type="project" value="TreeGrafter"/>
</dbReference>
<keyword evidence="2 3" id="KW-0802">TPR repeat</keyword>
<keyword evidence="1" id="KW-0677">Repeat</keyword>
<name>A0A7S0RME8_9CHLO</name>
<dbReference type="InterPro" id="IPR011990">
    <property type="entry name" value="TPR-like_helical_dom_sf"/>
</dbReference>
<dbReference type="InterPro" id="IPR019734">
    <property type="entry name" value="TPR_rpt"/>
</dbReference>
<reference evidence="5" key="1">
    <citation type="submission" date="2021-01" db="EMBL/GenBank/DDBJ databases">
        <authorList>
            <person name="Corre E."/>
            <person name="Pelletier E."/>
            <person name="Niang G."/>
            <person name="Scheremetjew M."/>
            <person name="Finn R."/>
            <person name="Kale V."/>
            <person name="Holt S."/>
            <person name="Cochrane G."/>
            <person name="Meng A."/>
            <person name="Brown T."/>
            <person name="Cohen L."/>
        </authorList>
    </citation>
    <scope>NUCLEOTIDE SEQUENCE</scope>
    <source>
        <strain evidence="5">CCMP722</strain>
    </source>
</reference>
<feature type="region of interest" description="Disordered" evidence="4">
    <location>
        <begin position="54"/>
        <end position="74"/>
    </location>
</feature>
<dbReference type="Pfam" id="PF07719">
    <property type="entry name" value="TPR_2"/>
    <property type="match status" value="1"/>
</dbReference>
<dbReference type="GO" id="GO:0006620">
    <property type="term" value="P:post-translational protein targeting to endoplasmic reticulum membrane"/>
    <property type="evidence" value="ECO:0007669"/>
    <property type="project" value="TreeGrafter"/>
</dbReference>
<dbReference type="EMBL" id="HBFA01030196">
    <property type="protein sequence ID" value="CAD8680889.1"/>
    <property type="molecule type" value="Transcribed_RNA"/>
</dbReference>
<dbReference type="GO" id="GO:0060090">
    <property type="term" value="F:molecular adaptor activity"/>
    <property type="evidence" value="ECO:0007669"/>
    <property type="project" value="TreeGrafter"/>
</dbReference>
<sequence>MSAYSARGTAVQHLAQLRRSGHSHCAARCARLHVPLVRSPPVSLRHAVRIGPPGKPPLHRARHSHTCCSSNPDRDTALTEQWDRAQLLARKLEIAVNEEDYGEAARLRDERATLVGKLSLKEQMMLKAINKLRTGEVFERREAIEELAELKDQRCTSALFDALHDPDGKVSERAEGVIWDIFCSSGDPVVDSRLNDGMLVMQRVPDLEDARDIFSEVIGMAPTFAEGYNKRATVYYLLQEFSTSIKDCERTLELEPSHFGALSGLGLCHIALGDFKSALSAFQRAVQVNPRLLQIASYMKELEVMVAEDDENKEAEG</sequence>
<dbReference type="InterPro" id="IPR013105">
    <property type="entry name" value="TPR_2"/>
</dbReference>
<feature type="repeat" description="TPR" evidence="3">
    <location>
        <begin position="259"/>
        <end position="292"/>
    </location>
</feature>